<dbReference type="InParanoid" id="A0A0G4H6B9"/>
<dbReference type="Pfam" id="PF00450">
    <property type="entry name" value="Peptidase_S10"/>
    <property type="match status" value="1"/>
</dbReference>
<keyword evidence="2" id="KW-0645">Protease</keyword>
<accession>A0A0G4H6B9</accession>
<feature type="coiled-coil region" evidence="3">
    <location>
        <begin position="539"/>
        <end position="566"/>
    </location>
</feature>
<evidence type="ECO:0000313" key="6">
    <source>
        <dbReference type="Proteomes" id="UP000041254"/>
    </source>
</evidence>
<organism evidence="5 6">
    <name type="scientific">Vitrella brassicaformis (strain CCMP3155)</name>
    <dbReference type="NCBI Taxonomy" id="1169540"/>
    <lineage>
        <taxon>Eukaryota</taxon>
        <taxon>Sar</taxon>
        <taxon>Alveolata</taxon>
        <taxon>Colpodellida</taxon>
        <taxon>Vitrellaceae</taxon>
        <taxon>Vitrella</taxon>
    </lineage>
</organism>
<feature type="signal peptide" evidence="2">
    <location>
        <begin position="1"/>
        <end position="16"/>
    </location>
</feature>
<sequence length="576" mass="64661">MVLRLVLLWLVVCALGSVEEHRVKSLPGWKGPLPSRMYSGYFNVANESSTSSSQRWLMHYWFIESERDPSADPVLLWMQGGPGASGLSGLLQENGPLAVNDNSFGHGDELIVFYNQYTWTELSSVLFIESPCGVGYSLCEDPPECPVWDDDVTAQMNFRLLKQFYTHYPEYQTNDFYIVGESYGGIYAPMLAHEILQDNTSPSIPLAGVAVGDGCTGMEAEGGCSPDYMHWYVEFLFGHGQFSPQTYGQVQRVCGEELRTGTWTTNQPCRRAIKQMGSELGGFYVYDLYDECIGRHDLRRLSRGRSDNNGTSQLIGGALNDYVCGGERATIAWLNDDRVKAALNVRLNVTWQEHDGWGDHYRSTETDVRPYYHEMLSKGVRVLIYYGDVDTDVPYNGGEYWTRRMGYLVKEHWKPWTTDGKQQTAGHVVRYDAPSAFDYLTVRGSGHMVPQFQPVSAFVMLRQWLADQPWPPYTGKAPKPLLSSHGHADDEQDEQDLADSLGIGVCTGCYGRVRSRRKPLRQTNQQPPAPPSRAAVLSASALQSSLDAALARIRELEEQLRHCNSNKSDSSQVLYG</sequence>
<dbReference type="PANTHER" id="PTHR11802">
    <property type="entry name" value="SERINE PROTEASE FAMILY S10 SERINE CARBOXYPEPTIDASE"/>
    <property type="match status" value="1"/>
</dbReference>
<keyword evidence="2" id="KW-0378">Hydrolase</keyword>
<dbReference type="InterPro" id="IPR001563">
    <property type="entry name" value="Peptidase_S10"/>
</dbReference>
<evidence type="ECO:0000313" key="5">
    <source>
        <dbReference type="EMBL" id="CEM39407.1"/>
    </source>
</evidence>
<evidence type="ECO:0000256" key="4">
    <source>
        <dbReference type="SAM" id="MobiDB-lite"/>
    </source>
</evidence>
<dbReference type="VEuPathDB" id="CryptoDB:Vbra_19666"/>
<dbReference type="STRING" id="1169540.A0A0G4H6B9"/>
<keyword evidence="2" id="KW-0732">Signal</keyword>
<dbReference type="OMA" id="MIPYHKT"/>
<dbReference type="GO" id="GO:0004185">
    <property type="term" value="F:serine-type carboxypeptidase activity"/>
    <property type="evidence" value="ECO:0007669"/>
    <property type="project" value="UniProtKB-UniRule"/>
</dbReference>
<reference evidence="5 6" key="1">
    <citation type="submission" date="2014-11" db="EMBL/GenBank/DDBJ databases">
        <authorList>
            <person name="Zhu J."/>
            <person name="Qi W."/>
            <person name="Song R."/>
        </authorList>
    </citation>
    <scope>NUCLEOTIDE SEQUENCE [LARGE SCALE GENOMIC DNA]</scope>
</reference>
<dbReference type="OrthoDB" id="443318at2759"/>
<gene>
    <name evidence="5" type="ORF">Vbra_19666</name>
</gene>
<keyword evidence="2" id="KW-0121">Carboxypeptidase</keyword>
<dbReference type="InterPro" id="IPR018202">
    <property type="entry name" value="Ser_caboxypep_ser_AS"/>
</dbReference>
<feature type="region of interest" description="Disordered" evidence="4">
    <location>
        <begin position="475"/>
        <end position="495"/>
    </location>
</feature>
<evidence type="ECO:0000256" key="1">
    <source>
        <dbReference type="ARBA" id="ARBA00009431"/>
    </source>
</evidence>
<dbReference type="EC" id="3.4.16.-" evidence="2"/>
<proteinExistence type="inferred from homology"/>
<dbReference type="InterPro" id="IPR029058">
    <property type="entry name" value="AB_hydrolase_fold"/>
</dbReference>
<evidence type="ECO:0000256" key="3">
    <source>
        <dbReference type="SAM" id="Coils"/>
    </source>
</evidence>
<comment type="similarity">
    <text evidence="1 2">Belongs to the peptidase S10 family.</text>
</comment>
<dbReference type="PROSITE" id="PS00131">
    <property type="entry name" value="CARBOXYPEPT_SER_SER"/>
    <property type="match status" value="1"/>
</dbReference>
<keyword evidence="6" id="KW-1185">Reference proteome</keyword>
<keyword evidence="3" id="KW-0175">Coiled coil</keyword>
<dbReference type="AlphaFoldDB" id="A0A0G4H6B9"/>
<dbReference type="Proteomes" id="UP000041254">
    <property type="component" value="Unassembled WGS sequence"/>
</dbReference>
<dbReference type="PANTHER" id="PTHR11802:SF201">
    <property type="entry name" value="CARBOXYPEPTIDASE"/>
    <property type="match status" value="1"/>
</dbReference>
<dbReference type="PhylomeDB" id="A0A0G4H6B9"/>
<dbReference type="SUPFAM" id="SSF53474">
    <property type="entry name" value="alpha/beta-Hydrolases"/>
    <property type="match status" value="1"/>
</dbReference>
<dbReference type="EMBL" id="CDMY01001036">
    <property type="protein sequence ID" value="CEM39407.1"/>
    <property type="molecule type" value="Genomic_DNA"/>
</dbReference>
<dbReference type="GO" id="GO:0006508">
    <property type="term" value="P:proteolysis"/>
    <property type="evidence" value="ECO:0007669"/>
    <property type="project" value="UniProtKB-KW"/>
</dbReference>
<name>A0A0G4H6B9_VITBC</name>
<feature type="chain" id="PRO_5005118016" description="Carboxypeptidase" evidence="2">
    <location>
        <begin position="17"/>
        <end position="576"/>
    </location>
</feature>
<protein>
    <recommendedName>
        <fullName evidence="2">Carboxypeptidase</fullName>
        <ecNumber evidence="2">3.4.16.-</ecNumber>
    </recommendedName>
</protein>
<dbReference type="PROSITE" id="PS00560">
    <property type="entry name" value="CARBOXYPEPT_SER_HIS"/>
    <property type="match status" value="1"/>
</dbReference>
<evidence type="ECO:0000256" key="2">
    <source>
        <dbReference type="RuleBase" id="RU361156"/>
    </source>
</evidence>
<dbReference type="InterPro" id="IPR033124">
    <property type="entry name" value="Ser_caboxypep_his_AS"/>
</dbReference>
<dbReference type="PRINTS" id="PR00724">
    <property type="entry name" value="CRBOXYPTASEC"/>
</dbReference>
<dbReference type="Gene3D" id="3.40.50.1820">
    <property type="entry name" value="alpha/beta hydrolase"/>
    <property type="match status" value="1"/>
</dbReference>